<evidence type="ECO:0000313" key="2">
    <source>
        <dbReference type="Proteomes" id="UP000199071"/>
    </source>
</evidence>
<evidence type="ECO:0000313" key="1">
    <source>
        <dbReference type="EMBL" id="SDB08356.1"/>
    </source>
</evidence>
<organism evidence="1 2">
    <name type="scientific">Bauldia litoralis</name>
    <dbReference type="NCBI Taxonomy" id="665467"/>
    <lineage>
        <taxon>Bacteria</taxon>
        <taxon>Pseudomonadati</taxon>
        <taxon>Pseudomonadota</taxon>
        <taxon>Alphaproteobacteria</taxon>
        <taxon>Hyphomicrobiales</taxon>
        <taxon>Kaistiaceae</taxon>
        <taxon>Bauldia</taxon>
    </lineage>
</organism>
<dbReference type="AlphaFoldDB" id="A0A1G6AJ22"/>
<gene>
    <name evidence="1" type="ORF">SAMN02982931_00707</name>
</gene>
<keyword evidence="2" id="KW-1185">Reference proteome</keyword>
<sequence length="141" mass="15424">MAFPDAPTIDSFAEQLEHSVRVILGSTSEADMIFDRCPLDFIAYLEVLGEKEGVEWAPSGKLLARIEAALSTLDLIAWLPLSQPDEIKATIEYPKLRRAVDARLAGILRDDDLGLLEQGPRIVEIGGSRPARLARLVQASA</sequence>
<dbReference type="Proteomes" id="UP000199071">
    <property type="component" value="Unassembled WGS sequence"/>
</dbReference>
<protein>
    <submittedName>
        <fullName evidence="1">Uncharacterized protein</fullName>
    </submittedName>
</protein>
<dbReference type="STRING" id="665467.SAMN02982931_00707"/>
<proteinExistence type="predicted"/>
<accession>A0A1G6AJ22</accession>
<dbReference type="EMBL" id="FMXQ01000001">
    <property type="protein sequence ID" value="SDB08356.1"/>
    <property type="molecule type" value="Genomic_DNA"/>
</dbReference>
<name>A0A1G6AJ22_9HYPH</name>
<reference evidence="1 2" key="1">
    <citation type="submission" date="2016-10" db="EMBL/GenBank/DDBJ databases">
        <authorList>
            <person name="de Groot N.N."/>
        </authorList>
    </citation>
    <scope>NUCLEOTIDE SEQUENCE [LARGE SCALE GENOMIC DNA]</scope>
    <source>
        <strain evidence="1 2">ATCC 35022</strain>
    </source>
</reference>